<organism evidence="1 2">
    <name type="scientific">Riccia sorocarpa</name>
    <dbReference type="NCBI Taxonomy" id="122646"/>
    <lineage>
        <taxon>Eukaryota</taxon>
        <taxon>Viridiplantae</taxon>
        <taxon>Streptophyta</taxon>
        <taxon>Embryophyta</taxon>
        <taxon>Marchantiophyta</taxon>
        <taxon>Marchantiopsida</taxon>
        <taxon>Marchantiidae</taxon>
        <taxon>Marchantiales</taxon>
        <taxon>Ricciaceae</taxon>
        <taxon>Riccia</taxon>
    </lineage>
</organism>
<dbReference type="EMBL" id="JBJQOH010000006">
    <property type="protein sequence ID" value="KAL3685459.1"/>
    <property type="molecule type" value="Genomic_DNA"/>
</dbReference>
<dbReference type="AlphaFoldDB" id="A0ABD3H7W3"/>
<gene>
    <name evidence="1" type="ORF">R1sor_003481</name>
</gene>
<accession>A0ABD3H7W3</accession>
<dbReference type="Proteomes" id="UP001633002">
    <property type="component" value="Unassembled WGS sequence"/>
</dbReference>
<protein>
    <submittedName>
        <fullName evidence="1">Uncharacterized protein</fullName>
    </submittedName>
</protein>
<keyword evidence="2" id="KW-1185">Reference proteome</keyword>
<name>A0ABD3H7W3_9MARC</name>
<proteinExistence type="predicted"/>
<evidence type="ECO:0000313" key="1">
    <source>
        <dbReference type="EMBL" id="KAL3685459.1"/>
    </source>
</evidence>
<evidence type="ECO:0000313" key="2">
    <source>
        <dbReference type="Proteomes" id="UP001633002"/>
    </source>
</evidence>
<sequence length="110" mass="12482">MNTKEVDDQMSCNQRQDDQVVRIESSDNQTSLLAPIETPIFWMPDVNQVLNPLVKASELLQRKLLILDVEGLLVYVEGFMDKSSKTAAGDVWGKEGHPEEWCTGIYHEMS</sequence>
<comment type="caution">
    <text evidence="1">The sequence shown here is derived from an EMBL/GenBank/DDBJ whole genome shotgun (WGS) entry which is preliminary data.</text>
</comment>
<reference evidence="1 2" key="1">
    <citation type="submission" date="2024-09" db="EMBL/GenBank/DDBJ databases">
        <title>Chromosome-scale assembly of Riccia sorocarpa.</title>
        <authorList>
            <person name="Paukszto L."/>
        </authorList>
    </citation>
    <scope>NUCLEOTIDE SEQUENCE [LARGE SCALE GENOMIC DNA]</scope>
    <source>
        <strain evidence="1">LP-2024</strain>
        <tissue evidence="1">Aerial parts of the thallus</tissue>
    </source>
</reference>